<dbReference type="Gene3D" id="4.10.60.10">
    <property type="entry name" value="Zinc finger, CCHC-type"/>
    <property type="match status" value="1"/>
</dbReference>
<dbReference type="SMART" id="SM00343">
    <property type="entry name" value="ZnF_C2HC"/>
    <property type="match status" value="1"/>
</dbReference>
<dbReference type="PROSITE" id="PS50994">
    <property type="entry name" value="INTEGRASE"/>
    <property type="match status" value="1"/>
</dbReference>
<feature type="region of interest" description="Disordered" evidence="3">
    <location>
        <begin position="466"/>
        <end position="489"/>
    </location>
</feature>
<dbReference type="PANTHER" id="PTHR37984:SF15">
    <property type="entry name" value="INTEGRASE CATALYTIC DOMAIN-CONTAINING PROTEIN"/>
    <property type="match status" value="1"/>
</dbReference>
<feature type="compositionally biased region" description="Low complexity" evidence="3">
    <location>
        <begin position="259"/>
        <end position="268"/>
    </location>
</feature>
<dbReference type="InterPro" id="IPR001878">
    <property type="entry name" value="Znf_CCHC"/>
</dbReference>
<dbReference type="SUPFAM" id="SSF47353">
    <property type="entry name" value="Retrovirus capsid dimerization domain-like"/>
    <property type="match status" value="1"/>
</dbReference>
<accession>A0AAQ4R4I2</accession>
<dbReference type="InterPro" id="IPR038269">
    <property type="entry name" value="SCAN_sf"/>
</dbReference>
<dbReference type="InterPro" id="IPR050951">
    <property type="entry name" value="Retrovirus_Pol_polyprotein"/>
</dbReference>
<dbReference type="PROSITE" id="PS50804">
    <property type="entry name" value="SCAN_BOX"/>
    <property type="match status" value="1"/>
</dbReference>
<dbReference type="Proteomes" id="UP000007635">
    <property type="component" value="Chromosome XIX"/>
</dbReference>
<sequence>MDANDHGEGLMQPAVALGRMLGEIAAMQREQAEANRHFLGALQAATDRQTQVLEQLAARPVASPTAPGPLGVCGRGDAQDDPGGRRTVIPGDVRGNGGGVWLAGGRVGDPPPAAPNRGGADSGPGPATRSQARLRQREDHGSWIMDRLGLSPEDHRRRFREARLGPGDRPFAFAQRLTDAANRWLQPEGAGGAPAVVEKVVTEQFLEGLPPRTAAWVRYHRPATLEAAVTLAEDHLPVHPGGRGEGGRPTASTQPVPAPRRSSPRPVATRPPPSPRALAPQRGTDPPGLAGTLPDLQRAPQPPGQECWRCGQPGHYRRECPLMEVGQTVRVAGPPAPSPGLGATYSVPVRIQGGIHQAMVDSGCTQSMIHQRLVRHGALVEASRVSIKCVHGDIHDYPVVPIEIRFGGKKHRVRVAVSSRLTHPLILGTDWSGFHRLAGHCAGVRSRPVGTCGVCAALGGDARLSDAADGEGESAGPPMGTPPTPELRSMEDFPLEQSRDDTLRFAFDQVMQIDGQVVRPDAVLSYPHFSLIRDRLYRVSRDTQTGQEITQLLVPKSRRETVFQAAHYNPMAGHLGSDKTLDRIVARFYWPGIWADVRRWCASCPQCQLVNQPAIPKAPLRPLPLMELPFERLGMDLIGPFHRSARGYRFVLVLVDYATRYPEAVPLRSISAKSVAQALFQVISRVGIPKEILTDQGTSFMSRTLRELYELLGVKSVPTSVYHPQTDGLVERLNKTLKSMIRKFIHDDERNWDKWLDPLLFAVREVPQASTGFSPFELLFGRRPRGVLDLLKEHWEEGPSPGKNEIQYVLDLRAKLHTLGELSRENLLQAQERQQRLYNRGARLRQFTPGEKVLVLLPSSSSKLLAKWQGPFVVTRRVGDVDYEVVRSDRGGATQVYHLNLLKAWRESPCPWCLQ</sequence>
<feature type="domain" description="CCHC-type" evidence="4">
    <location>
        <begin position="307"/>
        <end position="321"/>
    </location>
</feature>
<dbReference type="GeneTree" id="ENSGT01050000244855"/>
<dbReference type="InterPro" id="IPR036875">
    <property type="entry name" value="Znf_CCHC_sf"/>
</dbReference>
<dbReference type="GO" id="GO:0003676">
    <property type="term" value="F:nucleic acid binding"/>
    <property type="evidence" value="ECO:0007669"/>
    <property type="project" value="InterPro"/>
</dbReference>
<feature type="region of interest" description="Disordered" evidence="3">
    <location>
        <begin position="62"/>
        <end position="140"/>
    </location>
</feature>
<dbReference type="Pfam" id="PF00665">
    <property type="entry name" value="rve"/>
    <property type="match status" value="1"/>
</dbReference>
<keyword evidence="2" id="KW-0862">Zinc</keyword>
<dbReference type="InterPro" id="IPR012337">
    <property type="entry name" value="RNaseH-like_sf"/>
</dbReference>
<organism evidence="7 8">
    <name type="scientific">Gasterosteus aculeatus aculeatus</name>
    <name type="common">three-spined stickleback</name>
    <dbReference type="NCBI Taxonomy" id="481459"/>
    <lineage>
        <taxon>Eukaryota</taxon>
        <taxon>Metazoa</taxon>
        <taxon>Chordata</taxon>
        <taxon>Craniata</taxon>
        <taxon>Vertebrata</taxon>
        <taxon>Euteleostomi</taxon>
        <taxon>Actinopterygii</taxon>
        <taxon>Neopterygii</taxon>
        <taxon>Teleostei</taxon>
        <taxon>Neoteleostei</taxon>
        <taxon>Acanthomorphata</taxon>
        <taxon>Eupercaria</taxon>
        <taxon>Perciformes</taxon>
        <taxon>Cottioidei</taxon>
        <taxon>Gasterosteales</taxon>
        <taxon>Gasterosteidae</taxon>
        <taxon>Gasterosteus</taxon>
    </lineage>
</organism>
<dbReference type="SUPFAM" id="SSF57756">
    <property type="entry name" value="Retrovirus zinc finger-like domains"/>
    <property type="match status" value="1"/>
</dbReference>
<evidence type="ECO:0000256" key="3">
    <source>
        <dbReference type="SAM" id="MobiDB-lite"/>
    </source>
</evidence>
<name>A0AAQ4R4I2_GASAC</name>
<dbReference type="Pfam" id="PF02023">
    <property type="entry name" value="SCAN"/>
    <property type="match status" value="1"/>
</dbReference>
<dbReference type="FunFam" id="3.30.420.10:FF:000032">
    <property type="entry name" value="Retrovirus-related Pol polyprotein from transposon 297-like Protein"/>
    <property type="match status" value="1"/>
</dbReference>
<dbReference type="Gene3D" id="2.40.70.10">
    <property type="entry name" value="Acid Proteases"/>
    <property type="match status" value="1"/>
</dbReference>
<dbReference type="Pfam" id="PF00098">
    <property type="entry name" value="zf-CCHC"/>
    <property type="match status" value="1"/>
</dbReference>
<dbReference type="InterPro" id="IPR036397">
    <property type="entry name" value="RNaseH_sf"/>
</dbReference>
<dbReference type="SMART" id="SM00431">
    <property type="entry name" value="SCAN"/>
    <property type="match status" value="1"/>
</dbReference>
<evidence type="ECO:0000259" key="5">
    <source>
        <dbReference type="PROSITE" id="PS50804"/>
    </source>
</evidence>
<evidence type="ECO:0000313" key="8">
    <source>
        <dbReference type="Proteomes" id="UP000007635"/>
    </source>
</evidence>
<keyword evidence="8" id="KW-1185">Reference proteome</keyword>
<dbReference type="Pfam" id="PF17921">
    <property type="entry name" value="Integrase_H2C2"/>
    <property type="match status" value="1"/>
</dbReference>
<dbReference type="CDD" id="cd00303">
    <property type="entry name" value="retropepsin_like"/>
    <property type="match status" value="1"/>
</dbReference>
<feature type="region of interest" description="Disordered" evidence="3">
    <location>
        <begin position="236"/>
        <end position="306"/>
    </location>
</feature>
<feature type="domain" description="Integrase catalytic" evidence="6">
    <location>
        <begin position="625"/>
        <end position="783"/>
    </location>
</feature>
<dbReference type="InterPro" id="IPR003309">
    <property type="entry name" value="SCAN_dom"/>
</dbReference>
<dbReference type="FunFam" id="1.10.340.70:FF:000001">
    <property type="entry name" value="Retrovirus-related Pol polyprotein from transposon gypsy-like Protein"/>
    <property type="match status" value="1"/>
</dbReference>
<dbReference type="GO" id="GO:0015074">
    <property type="term" value="P:DNA integration"/>
    <property type="evidence" value="ECO:0007669"/>
    <property type="project" value="InterPro"/>
</dbReference>
<evidence type="ECO:0000256" key="2">
    <source>
        <dbReference type="PROSITE-ProRule" id="PRU00047"/>
    </source>
</evidence>
<dbReference type="Gene3D" id="1.10.340.70">
    <property type="match status" value="1"/>
</dbReference>
<dbReference type="InterPro" id="IPR041588">
    <property type="entry name" value="Integrase_H2C2"/>
</dbReference>
<dbReference type="InterPro" id="IPR001584">
    <property type="entry name" value="Integrase_cat-core"/>
</dbReference>
<evidence type="ECO:0000313" key="7">
    <source>
        <dbReference type="Ensembl" id="ENSGACP00000058509.1"/>
    </source>
</evidence>
<dbReference type="Pfam" id="PF22938">
    <property type="entry name" value="Integrase_p58_C"/>
    <property type="match status" value="1"/>
</dbReference>
<reference evidence="7" key="2">
    <citation type="submission" date="2025-05" db="UniProtKB">
        <authorList>
            <consortium name="Ensembl"/>
        </authorList>
    </citation>
    <scope>IDENTIFICATION</scope>
</reference>
<dbReference type="InterPro" id="IPR054465">
    <property type="entry name" value="Integrase_p58-like_C"/>
</dbReference>
<dbReference type="InterPro" id="IPR021109">
    <property type="entry name" value="Peptidase_aspartic_dom_sf"/>
</dbReference>
<feature type="compositionally biased region" description="Gly residues" evidence="3">
    <location>
        <begin position="94"/>
        <end position="107"/>
    </location>
</feature>
<evidence type="ECO:0000256" key="1">
    <source>
        <dbReference type="ARBA" id="ARBA00039658"/>
    </source>
</evidence>
<keyword evidence="2" id="KW-0479">Metal-binding</keyword>
<dbReference type="Gene3D" id="1.10.4020.10">
    <property type="entry name" value="DNA breaking-rejoining enzymes"/>
    <property type="match status" value="1"/>
</dbReference>
<protein>
    <recommendedName>
        <fullName evidence="1">Gypsy retrotransposon integrase-like protein 1</fullName>
    </recommendedName>
</protein>
<dbReference type="GO" id="GO:0008270">
    <property type="term" value="F:zinc ion binding"/>
    <property type="evidence" value="ECO:0007669"/>
    <property type="project" value="UniProtKB-KW"/>
</dbReference>
<dbReference type="SUPFAM" id="SSF50630">
    <property type="entry name" value="Acid proteases"/>
    <property type="match status" value="1"/>
</dbReference>
<reference evidence="7 8" key="1">
    <citation type="journal article" date="2021" name="G3 (Bethesda)">
        <title>Improved contiguity of the threespine stickleback genome using long-read sequencing.</title>
        <authorList>
            <person name="Nath S."/>
            <person name="Shaw D.E."/>
            <person name="White M.A."/>
        </authorList>
    </citation>
    <scope>NUCLEOTIDE SEQUENCE [LARGE SCALE GENOMIC DNA]</scope>
    <source>
        <strain evidence="7 8">Lake Benthic</strain>
    </source>
</reference>
<dbReference type="PROSITE" id="PS50158">
    <property type="entry name" value="ZF_CCHC"/>
    <property type="match status" value="1"/>
</dbReference>
<keyword evidence="2" id="KW-0863">Zinc-finger</keyword>
<dbReference type="PANTHER" id="PTHR37984">
    <property type="entry name" value="PROTEIN CBG26694"/>
    <property type="match status" value="1"/>
</dbReference>
<evidence type="ECO:0000259" key="4">
    <source>
        <dbReference type="PROSITE" id="PS50158"/>
    </source>
</evidence>
<feature type="domain" description="SCAN box" evidence="5">
    <location>
        <begin position="156"/>
        <end position="234"/>
    </location>
</feature>
<dbReference type="Ensembl" id="ENSGACT00000079661.1">
    <property type="protein sequence ID" value="ENSGACP00000058509.1"/>
    <property type="gene ID" value="ENSGACG00000023643.1"/>
</dbReference>
<evidence type="ECO:0000259" key="6">
    <source>
        <dbReference type="PROSITE" id="PS50994"/>
    </source>
</evidence>
<dbReference type="Gene3D" id="3.30.420.10">
    <property type="entry name" value="Ribonuclease H-like superfamily/Ribonuclease H"/>
    <property type="match status" value="1"/>
</dbReference>
<dbReference type="AlphaFoldDB" id="A0AAQ4R4I2"/>
<proteinExistence type="predicted"/>
<dbReference type="Ensembl" id="ENSGACT00000038689.1">
    <property type="protein sequence ID" value="ENSGACP00000060736.1"/>
    <property type="gene ID" value="ENSGACG00000023643.1"/>
</dbReference>
<dbReference type="SUPFAM" id="SSF53098">
    <property type="entry name" value="Ribonuclease H-like"/>
    <property type="match status" value="1"/>
</dbReference>